<dbReference type="Pfam" id="PF04972">
    <property type="entry name" value="BON"/>
    <property type="match status" value="3"/>
</dbReference>
<keyword evidence="1" id="KW-0732">Signal</keyword>
<feature type="domain" description="BON" evidence="2">
    <location>
        <begin position="78"/>
        <end position="146"/>
    </location>
</feature>
<organism evidence="3 4">
    <name type="scientific">Pelomonas cellulosilytica</name>
    <dbReference type="NCBI Taxonomy" id="2906762"/>
    <lineage>
        <taxon>Bacteria</taxon>
        <taxon>Pseudomonadati</taxon>
        <taxon>Pseudomonadota</taxon>
        <taxon>Betaproteobacteria</taxon>
        <taxon>Burkholderiales</taxon>
        <taxon>Sphaerotilaceae</taxon>
        <taxon>Roseateles</taxon>
    </lineage>
</organism>
<sequence length="216" mass="22620">MKTDLQLQAEVLQELQWDPAVQATSLGVEVKDGVVTLSGLLDSAAEKWHALHAVQRVAGVQGLASALTVRLPGLSPPSDADIAAAVIHRLAWHAALADTELGVAVQAGQVTLSGTVRWQYQREAALACVHTLRGVLGVHDDTQLRPSTAGVVMSSLREALERAAGVDAGQIQALVRGHEVTLTGTVPHWAGRQSALAAAWALPGVRAVRDQLTLAG</sequence>
<dbReference type="SMART" id="SM00749">
    <property type="entry name" value="BON"/>
    <property type="match status" value="3"/>
</dbReference>
<keyword evidence="4" id="KW-1185">Reference proteome</keyword>
<comment type="caution">
    <text evidence="3">The sequence shown here is derived from an EMBL/GenBank/DDBJ whole genome shotgun (WGS) entry which is preliminary data.</text>
</comment>
<dbReference type="InterPro" id="IPR014004">
    <property type="entry name" value="Transpt-assoc_nodulatn_dom_bac"/>
</dbReference>
<evidence type="ECO:0000259" key="2">
    <source>
        <dbReference type="PROSITE" id="PS50914"/>
    </source>
</evidence>
<feature type="domain" description="BON" evidence="2">
    <location>
        <begin position="148"/>
        <end position="216"/>
    </location>
</feature>
<accession>A0ABS8Y2H7</accession>
<dbReference type="Gene3D" id="3.30.1340.30">
    <property type="match status" value="3"/>
</dbReference>
<name>A0ABS8Y2H7_9BURK</name>
<evidence type="ECO:0000313" key="3">
    <source>
        <dbReference type="EMBL" id="MCE4557875.1"/>
    </source>
</evidence>
<dbReference type="RefSeq" id="WP_233375259.1">
    <property type="nucleotide sequence ID" value="NZ_JAJTWU010000013.1"/>
</dbReference>
<dbReference type="Proteomes" id="UP001200741">
    <property type="component" value="Unassembled WGS sequence"/>
</dbReference>
<protein>
    <submittedName>
        <fullName evidence="3">BON domain-containing protein</fullName>
    </submittedName>
</protein>
<proteinExistence type="predicted"/>
<evidence type="ECO:0000313" key="4">
    <source>
        <dbReference type="Proteomes" id="UP001200741"/>
    </source>
</evidence>
<dbReference type="PANTHER" id="PTHR34606">
    <property type="entry name" value="BON DOMAIN-CONTAINING PROTEIN"/>
    <property type="match status" value="1"/>
</dbReference>
<reference evidence="3 4" key="1">
    <citation type="submission" date="2021-12" db="EMBL/GenBank/DDBJ databases">
        <title>Genome seq of P8.</title>
        <authorList>
            <person name="Seo T."/>
        </authorList>
    </citation>
    <scope>NUCLEOTIDE SEQUENCE [LARGE SCALE GENOMIC DNA]</scope>
    <source>
        <strain evidence="3 4">P8</strain>
    </source>
</reference>
<feature type="domain" description="BON" evidence="2">
    <location>
        <begin position="3"/>
        <end position="71"/>
    </location>
</feature>
<evidence type="ECO:0000256" key="1">
    <source>
        <dbReference type="ARBA" id="ARBA00022729"/>
    </source>
</evidence>
<dbReference type="PANTHER" id="PTHR34606:SF4">
    <property type="entry name" value="OUTER MEMBRANE LIPOPROTEIN DOLP"/>
    <property type="match status" value="1"/>
</dbReference>
<dbReference type="InterPro" id="IPR007055">
    <property type="entry name" value="BON_dom"/>
</dbReference>
<dbReference type="PROSITE" id="PS50914">
    <property type="entry name" value="BON"/>
    <property type="match status" value="3"/>
</dbReference>
<gene>
    <name evidence="3" type="ORF">LXT13_26135</name>
</gene>
<dbReference type="EMBL" id="JAJTWU010000013">
    <property type="protein sequence ID" value="MCE4557875.1"/>
    <property type="molecule type" value="Genomic_DNA"/>
</dbReference>
<dbReference type="InterPro" id="IPR051686">
    <property type="entry name" value="Lipoprotein_DolP"/>
</dbReference>